<dbReference type="InterPro" id="IPR011990">
    <property type="entry name" value="TPR-like_helical_dom_sf"/>
</dbReference>
<evidence type="ECO:0000313" key="6">
    <source>
        <dbReference type="Proteomes" id="UP000192578"/>
    </source>
</evidence>
<protein>
    <submittedName>
        <fullName evidence="5">Pentatricopeptide repeat-containing protein 1, mitochondrial</fullName>
    </submittedName>
</protein>
<feature type="region of interest" description="Disordered" evidence="3">
    <location>
        <begin position="66"/>
        <end position="123"/>
    </location>
</feature>
<proteinExistence type="predicted"/>
<feature type="domain" description="PROP1-like PPR" evidence="4">
    <location>
        <begin position="220"/>
        <end position="382"/>
    </location>
</feature>
<dbReference type="Pfam" id="PF17177">
    <property type="entry name" value="PPR_long"/>
    <property type="match status" value="1"/>
</dbReference>
<dbReference type="PANTHER" id="PTHR24014:SF6">
    <property type="entry name" value="PENTATRICOPEPTIDE REPEAT-CONTAINING PROTEIN 1, MITOCHONDRIAL"/>
    <property type="match status" value="1"/>
</dbReference>
<dbReference type="Gene3D" id="1.25.40.10">
    <property type="entry name" value="Tetratricopeptide repeat domain"/>
    <property type="match status" value="3"/>
</dbReference>
<dbReference type="PANTHER" id="PTHR24014">
    <property type="entry name" value="2-OXOGLUTARATE AND IRON-DEPENDENT OXYGENASE DOMAIN-CONTAINING PROTEIN 2"/>
    <property type="match status" value="1"/>
</dbReference>
<evidence type="ECO:0000256" key="1">
    <source>
        <dbReference type="ARBA" id="ARBA00022737"/>
    </source>
</evidence>
<dbReference type="GO" id="GO:0042780">
    <property type="term" value="P:tRNA 3'-end processing"/>
    <property type="evidence" value="ECO:0007669"/>
    <property type="project" value="TreeGrafter"/>
</dbReference>
<evidence type="ECO:0000259" key="4">
    <source>
        <dbReference type="Pfam" id="PF17177"/>
    </source>
</evidence>
<dbReference type="GO" id="GO:0005759">
    <property type="term" value="C:mitochondrial matrix"/>
    <property type="evidence" value="ECO:0007669"/>
    <property type="project" value="TreeGrafter"/>
</dbReference>
<dbReference type="Proteomes" id="UP000192578">
    <property type="component" value="Unassembled WGS sequence"/>
</dbReference>
<keyword evidence="6" id="KW-1185">Reference proteome</keyword>
<evidence type="ECO:0000256" key="2">
    <source>
        <dbReference type="PROSITE-ProRule" id="PRU00708"/>
    </source>
</evidence>
<keyword evidence="1" id="KW-0677">Repeat</keyword>
<dbReference type="NCBIfam" id="TIGR00756">
    <property type="entry name" value="PPR"/>
    <property type="match status" value="2"/>
</dbReference>
<feature type="compositionally biased region" description="Basic and acidic residues" evidence="3">
    <location>
        <begin position="110"/>
        <end position="123"/>
    </location>
</feature>
<accession>A0A1W0WDH4</accession>
<comment type="caution">
    <text evidence="5">The sequence shown here is derived from an EMBL/GenBank/DDBJ whole genome shotgun (WGS) entry which is preliminary data.</text>
</comment>
<dbReference type="InterPro" id="IPR002885">
    <property type="entry name" value="PPR_rpt"/>
</dbReference>
<dbReference type="GO" id="GO:0000049">
    <property type="term" value="F:tRNA binding"/>
    <property type="evidence" value="ECO:0007669"/>
    <property type="project" value="TreeGrafter"/>
</dbReference>
<name>A0A1W0WDH4_HYPEX</name>
<sequence>MRRAVCRLQVCRPSLLAQRRCTAQQRPQLHHYTGGILPINRSISHINDQPTDSILRRLLSSMAQQIRDPPPQNSYSRMVSEPVSGPTDESSDVFGSLSRMEKKRQQRTPVENDRRKEVPKHNFPKGHEVKETAVPVQAVATEYLGEDDLFGIMDDPDYHKLKEYRDGNQDELPTVLPFRQRPWWYLLRMKKLIQKEMLPEALEFFEVKMRAEDNVRPLRTVYDMLIAACGRAGYYKKAYSLFIQMKQHEFQPVDATYVGVFNAFAECPKEFHGEALKKAHKLREELHLKGHTPNQIVYHSMIKAFGRTGDMVTAFQLADEMVTHRICIADSTFSFLLMACITDQHSGLKHAIKVWRLMLASGATPDLYMYKLLLKAVRSCGLGDPESAAKELLPPPRQVEAQQTLSVFQQTLNPPKVWIPEEREFEPRSLPSALNDGGAQSVTNQVLVAQSYPKSKWSKKFYSETARPARVEDITVEDPESSDHPKKPLFSTTAAEWKQWSTSPIGRKKLWFEKLTTTVGAQDVQVSPSSELLVVNESSSLLPDLLVPRKRGQTSEIVAFREGKTPIERMELFGGYLGFLARMHRDGVVPDKSFLTQLIEVLPPTAAAEEAVIRIGIDLAIRMDTDFYNILIRKRTARQDMDGALDIFRLIEERGLLVNEMTFGCLAFGCRTQANAEELLLEMKNRGLKPNIKIFGSFCGLAIARKDMFYLLFILHRMEKYNVSPDERILDRLEAFRIATRKELLKLEKRLPVDGVYTSDTFQAGWRQFTGMYKSWLMKTAAPVKEHPWTKYGYRRTWPSLEQLKLHRAEETARLA</sequence>
<evidence type="ECO:0000313" key="5">
    <source>
        <dbReference type="EMBL" id="OQV13266.1"/>
    </source>
</evidence>
<organism evidence="5 6">
    <name type="scientific">Hypsibius exemplaris</name>
    <name type="common">Freshwater tardigrade</name>
    <dbReference type="NCBI Taxonomy" id="2072580"/>
    <lineage>
        <taxon>Eukaryota</taxon>
        <taxon>Metazoa</taxon>
        <taxon>Ecdysozoa</taxon>
        <taxon>Tardigrada</taxon>
        <taxon>Eutardigrada</taxon>
        <taxon>Parachela</taxon>
        <taxon>Hypsibioidea</taxon>
        <taxon>Hypsibiidae</taxon>
        <taxon>Hypsibius</taxon>
    </lineage>
</organism>
<reference evidence="6" key="1">
    <citation type="submission" date="2017-01" db="EMBL/GenBank/DDBJ databases">
        <title>Comparative genomics of anhydrobiosis in the tardigrade Hypsibius dujardini.</title>
        <authorList>
            <person name="Yoshida Y."/>
            <person name="Koutsovoulos G."/>
            <person name="Laetsch D."/>
            <person name="Stevens L."/>
            <person name="Kumar S."/>
            <person name="Horikawa D."/>
            <person name="Ishino K."/>
            <person name="Komine S."/>
            <person name="Tomita M."/>
            <person name="Blaxter M."/>
            <person name="Arakawa K."/>
        </authorList>
    </citation>
    <scope>NUCLEOTIDE SEQUENCE [LARGE SCALE GENOMIC DNA]</scope>
    <source>
        <strain evidence="6">Z151</strain>
    </source>
</reference>
<evidence type="ECO:0000256" key="3">
    <source>
        <dbReference type="SAM" id="MobiDB-lite"/>
    </source>
</evidence>
<gene>
    <name evidence="5" type="ORF">BV898_12473</name>
</gene>
<dbReference type="EMBL" id="MTYJ01000127">
    <property type="protein sequence ID" value="OQV13266.1"/>
    <property type="molecule type" value="Genomic_DNA"/>
</dbReference>
<dbReference type="OrthoDB" id="185373at2759"/>
<dbReference type="PROSITE" id="PS51375">
    <property type="entry name" value="PPR"/>
    <property type="match status" value="2"/>
</dbReference>
<feature type="repeat" description="PPR" evidence="2">
    <location>
        <begin position="294"/>
        <end position="328"/>
    </location>
</feature>
<feature type="repeat" description="PPR" evidence="2">
    <location>
        <begin position="218"/>
        <end position="252"/>
    </location>
</feature>
<dbReference type="InterPro" id="IPR033443">
    <property type="entry name" value="PROP1-like_PPR_dom"/>
</dbReference>
<dbReference type="AlphaFoldDB" id="A0A1W0WDH4"/>